<keyword evidence="1" id="KW-0812">Transmembrane</keyword>
<organism evidence="2 3">
    <name type="scientific">Asaccharospora irregularis DSM 2635</name>
    <dbReference type="NCBI Taxonomy" id="1121321"/>
    <lineage>
        <taxon>Bacteria</taxon>
        <taxon>Bacillati</taxon>
        <taxon>Bacillota</taxon>
        <taxon>Clostridia</taxon>
        <taxon>Peptostreptococcales</taxon>
        <taxon>Peptostreptococcaceae</taxon>
        <taxon>Asaccharospora</taxon>
    </lineage>
</organism>
<proteinExistence type="predicted"/>
<dbReference type="STRING" id="1121321.SAMN04488530_10162"/>
<dbReference type="InterPro" id="IPR020144">
    <property type="entry name" value="SpoVAB"/>
</dbReference>
<keyword evidence="3" id="KW-1185">Reference proteome</keyword>
<evidence type="ECO:0000256" key="1">
    <source>
        <dbReference type="SAM" id="Phobius"/>
    </source>
</evidence>
<protein>
    <submittedName>
        <fullName evidence="2">Stage V sporulation protein AB</fullName>
    </submittedName>
</protein>
<evidence type="ECO:0000313" key="2">
    <source>
        <dbReference type="EMBL" id="SHG37705.1"/>
    </source>
</evidence>
<keyword evidence="1" id="KW-0472">Membrane</keyword>
<dbReference type="OrthoDB" id="9790504at2"/>
<accession>A0A1M5JBF2</accession>
<gene>
    <name evidence="2" type="ORF">SAMN04488530_10162</name>
</gene>
<reference evidence="3" key="1">
    <citation type="submission" date="2016-11" db="EMBL/GenBank/DDBJ databases">
        <authorList>
            <person name="Varghese N."/>
            <person name="Submissions S."/>
        </authorList>
    </citation>
    <scope>NUCLEOTIDE SEQUENCE [LARGE SCALE GENOMIC DNA]</scope>
    <source>
        <strain evidence="3">DSM 2635</strain>
    </source>
</reference>
<keyword evidence="1" id="KW-1133">Transmembrane helix</keyword>
<feature type="transmembrane region" description="Helical" evidence="1">
    <location>
        <begin position="6"/>
        <end position="30"/>
    </location>
</feature>
<dbReference type="RefSeq" id="WP_073123115.1">
    <property type="nucleotide sequence ID" value="NZ_BAABCH010000010.1"/>
</dbReference>
<feature type="transmembrane region" description="Helical" evidence="1">
    <location>
        <begin position="118"/>
        <end position="140"/>
    </location>
</feature>
<dbReference type="Proteomes" id="UP000243255">
    <property type="component" value="Unassembled WGS sequence"/>
</dbReference>
<feature type="transmembrane region" description="Helical" evidence="1">
    <location>
        <begin position="75"/>
        <end position="98"/>
    </location>
</feature>
<evidence type="ECO:0000313" key="3">
    <source>
        <dbReference type="Proteomes" id="UP000243255"/>
    </source>
</evidence>
<dbReference type="AlphaFoldDB" id="A0A1M5JBF2"/>
<dbReference type="Pfam" id="PF13782">
    <property type="entry name" value="SpoVAB"/>
    <property type="match status" value="1"/>
</dbReference>
<feature type="transmembrane region" description="Helical" evidence="1">
    <location>
        <begin position="42"/>
        <end position="63"/>
    </location>
</feature>
<name>A0A1M5JBF2_9FIRM</name>
<dbReference type="EMBL" id="FQWX01000001">
    <property type="protein sequence ID" value="SHG37705.1"/>
    <property type="molecule type" value="Genomic_DNA"/>
</dbReference>
<sequence length="141" mass="15449">MRVFLVIFGLSAGIIVGSGVIAIFILVGVVPRMAHVSKTTSFIRLYETLLVVGAFMGGIIYLYDLHSLVLNIPTIVKLKTIISGLAYGIFIGFLSSGLTEIMDYIPVVSRRLRLPSEYLKYVILSLLIGKVLGSFLGWIII</sequence>